<evidence type="ECO:0000256" key="9">
    <source>
        <dbReference type="RuleBase" id="RU000682"/>
    </source>
</evidence>
<keyword evidence="3 8" id="KW-0238">DNA-binding</keyword>
<dbReference type="Proteomes" id="UP000636800">
    <property type="component" value="Chromosome 13"/>
</dbReference>
<evidence type="ECO:0000256" key="1">
    <source>
        <dbReference type="ARBA" id="ARBA00004123"/>
    </source>
</evidence>
<dbReference type="GO" id="GO:0005634">
    <property type="term" value="C:nucleus"/>
    <property type="evidence" value="ECO:0007669"/>
    <property type="project" value="UniProtKB-SubCell"/>
</dbReference>
<dbReference type="EMBL" id="JADCNL010000013">
    <property type="protein sequence ID" value="KAG0455610.1"/>
    <property type="molecule type" value="Genomic_DNA"/>
</dbReference>
<dbReference type="OrthoDB" id="6159439at2759"/>
<dbReference type="Proteomes" id="UP000639772">
    <property type="component" value="Chromosome 13"/>
</dbReference>
<evidence type="ECO:0000259" key="13">
    <source>
        <dbReference type="PROSITE" id="PS50071"/>
    </source>
</evidence>
<evidence type="ECO:0000256" key="4">
    <source>
        <dbReference type="ARBA" id="ARBA00023155"/>
    </source>
</evidence>
<comment type="caution">
    <text evidence="15">The sequence shown here is derived from an EMBL/GenBank/DDBJ whole genome shotgun (WGS) entry which is preliminary data.</text>
</comment>
<evidence type="ECO:0000256" key="3">
    <source>
        <dbReference type="ARBA" id="ARBA00023125"/>
    </source>
</evidence>
<dbReference type="Gene3D" id="1.10.10.60">
    <property type="entry name" value="Homeodomain-like"/>
    <property type="match status" value="1"/>
</dbReference>
<dbReference type="InterPro" id="IPR001356">
    <property type="entry name" value="HD"/>
</dbReference>
<dbReference type="PANTHER" id="PTHR24326:SF527">
    <property type="entry name" value="HOMEOBOX-LEUCINE ZIPPER PROTEIN ATHB-40"/>
    <property type="match status" value="1"/>
</dbReference>
<evidence type="ECO:0000313" key="17">
    <source>
        <dbReference type="Proteomes" id="UP000639772"/>
    </source>
</evidence>
<dbReference type="GO" id="GO:0043565">
    <property type="term" value="F:sequence-specific DNA binding"/>
    <property type="evidence" value="ECO:0007669"/>
    <property type="project" value="TreeGrafter"/>
</dbReference>
<dbReference type="PROSITE" id="PS00027">
    <property type="entry name" value="HOMEOBOX_1"/>
    <property type="match status" value="1"/>
</dbReference>
<dbReference type="CDD" id="cd00086">
    <property type="entry name" value="homeodomain"/>
    <property type="match status" value="1"/>
</dbReference>
<organism evidence="15 17">
    <name type="scientific">Vanilla planifolia</name>
    <name type="common">Vanilla</name>
    <dbReference type="NCBI Taxonomy" id="51239"/>
    <lineage>
        <taxon>Eukaryota</taxon>
        <taxon>Viridiplantae</taxon>
        <taxon>Streptophyta</taxon>
        <taxon>Embryophyta</taxon>
        <taxon>Tracheophyta</taxon>
        <taxon>Spermatophyta</taxon>
        <taxon>Magnoliopsida</taxon>
        <taxon>Liliopsida</taxon>
        <taxon>Asparagales</taxon>
        <taxon>Orchidaceae</taxon>
        <taxon>Vanilloideae</taxon>
        <taxon>Vanilleae</taxon>
        <taxon>Vanilla</taxon>
    </lineage>
</organism>
<dbReference type="PANTHER" id="PTHR24326">
    <property type="entry name" value="HOMEOBOX-LEUCINE ZIPPER PROTEIN"/>
    <property type="match status" value="1"/>
</dbReference>
<evidence type="ECO:0000256" key="10">
    <source>
        <dbReference type="RuleBase" id="RU369038"/>
    </source>
</evidence>
<protein>
    <recommendedName>
        <fullName evidence="10">Homeobox-leucine zipper protein</fullName>
    </recommendedName>
    <alternativeName>
        <fullName evidence="10">HD-ZIP protein</fullName>
    </alternativeName>
    <alternativeName>
        <fullName evidence="10">Homeodomain transcription factor</fullName>
    </alternativeName>
</protein>
<feature type="DNA-binding region" description="Homeobox" evidence="8">
    <location>
        <begin position="53"/>
        <end position="112"/>
    </location>
</feature>
<evidence type="ECO:0000256" key="7">
    <source>
        <dbReference type="ARBA" id="ARBA00025748"/>
    </source>
</evidence>
<evidence type="ECO:0000256" key="2">
    <source>
        <dbReference type="ARBA" id="ARBA00023015"/>
    </source>
</evidence>
<dbReference type="InterPro" id="IPR017970">
    <property type="entry name" value="Homeobox_CS"/>
</dbReference>
<evidence type="ECO:0000256" key="11">
    <source>
        <dbReference type="SAM" id="Coils"/>
    </source>
</evidence>
<name>A0A835UCR9_VANPL</name>
<comment type="function">
    <text evidence="10">Transcription factor.</text>
</comment>
<evidence type="ECO:0000313" key="14">
    <source>
        <dbReference type="EMBL" id="KAG0455610.1"/>
    </source>
</evidence>
<reference evidence="16 17" key="1">
    <citation type="journal article" date="2020" name="Nat. Food">
        <title>A phased Vanilla planifolia genome enables genetic improvement of flavour and production.</title>
        <authorList>
            <person name="Hasing T."/>
            <person name="Tang H."/>
            <person name="Brym M."/>
            <person name="Khazi F."/>
            <person name="Huang T."/>
            <person name="Chambers A.H."/>
        </authorList>
    </citation>
    <scope>NUCLEOTIDE SEQUENCE [LARGE SCALE GENOMIC DNA]</scope>
    <source>
        <tissue evidence="15">Leaf</tissue>
    </source>
</reference>
<evidence type="ECO:0000313" key="15">
    <source>
        <dbReference type="EMBL" id="KAG0456817.1"/>
    </source>
</evidence>
<comment type="similarity">
    <text evidence="7 10">Belongs to the HD-ZIP homeobox family. Class I subfamily.</text>
</comment>
<dbReference type="AlphaFoldDB" id="A0A835UCR9"/>
<dbReference type="InterPro" id="IPR009057">
    <property type="entry name" value="Homeodomain-like_sf"/>
</dbReference>
<accession>A0A835UCR9</accession>
<keyword evidence="11" id="KW-0175">Coiled coil</keyword>
<proteinExistence type="inferred from homology"/>
<keyword evidence="16" id="KW-1185">Reference proteome</keyword>
<evidence type="ECO:0000313" key="16">
    <source>
        <dbReference type="Proteomes" id="UP000636800"/>
    </source>
</evidence>
<dbReference type="InterPro" id="IPR045224">
    <property type="entry name" value="HDZip_class_I_plant"/>
</dbReference>
<evidence type="ECO:0000256" key="6">
    <source>
        <dbReference type="ARBA" id="ARBA00023242"/>
    </source>
</evidence>
<feature type="domain" description="Homeobox" evidence="13">
    <location>
        <begin position="51"/>
        <end position="111"/>
    </location>
</feature>
<feature type="region of interest" description="Disordered" evidence="12">
    <location>
        <begin position="29"/>
        <end position="56"/>
    </location>
</feature>
<evidence type="ECO:0000256" key="5">
    <source>
        <dbReference type="ARBA" id="ARBA00023163"/>
    </source>
</evidence>
<sequence>MAAAMHPMEEEPSFFSTLFSPGLAFQMPEGEVKARRRRKKSKRGGEGDDEEGFSDKKRRLSHEQVRFLEKNFVEERKLESSRKLYLAGELGLDPKQVAVWFQNRRARLKSKKLEEEYVCLRSSLDATIVEKCRLENEVLKLKEKLAQSEEEIKRLTSASGGGGAAGSPSSSLTTTGYGELRFPSLMEDFCYLYDFRICRLGQMTGPPSLFTKPPPPPPSSKMPATIVSVKASGYERLPLAVPFRAIMNLQRQDQSVVAITNSTANLRLYRNFKYICMNRNFYI</sequence>
<keyword evidence="6 8" id="KW-0539">Nucleus</keyword>
<dbReference type="Pfam" id="PF00046">
    <property type="entry name" value="Homeodomain"/>
    <property type="match status" value="1"/>
</dbReference>
<comment type="subcellular location">
    <subcellularLocation>
        <location evidence="1 8 9">Nucleus</location>
    </subcellularLocation>
</comment>
<evidence type="ECO:0000256" key="12">
    <source>
        <dbReference type="SAM" id="MobiDB-lite"/>
    </source>
</evidence>
<dbReference type="PROSITE" id="PS50071">
    <property type="entry name" value="HOMEOBOX_2"/>
    <property type="match status" value="1"/>
</dbReference>
<keyword evidence="5 10" id="KW-0804">Transcription</keyword>
<keyword evidence="4 8" id="KW-0371">Homeobox</keyword>
<dbReference type="SMART" id="SM00389">
    <property type="entry name" value="HOX"/>
    <property type="match status" value="1"/>
</dbReference>
<dbReference type="SUPFAM" id="SSF46689">
    <property type="entry name" value="Homeodomain-like"/>
    <property type="match status" value="1"/>
</dbReference>
<gene>
    <name evidence="15" type="ORF">HPP92_024605</name>
    <name evidence="14" type="ORF">HPP92_024902</name>
</gene>
<evidence type="ECO:0000256" key="8">
    <source>
        <dbReference type="PROSITE-ProRule" id="PRU00108"/>
    </source>
</evidence>
<dbReference type="EMBL" id="JADCNM010000013">
    <property type="protein sequence ID" value="KAG0456817.1"/>
    <property type="molecule type" value="Genomic_DNA"/>
</dbReference>
<feature type="coiled-coil region" evidence="11">
    <location>
        <begin position="131"/>
        <end position="158"/>
    </location>
</feature>
<keyword evidence="2 10" id="KW-0805">Transcription regulation</keyword>
<dbReference type="GO" id="GO:0045893">
    <property type="term" value="P:positive regulation of DNA-templated transcription"/>
    <property type="evidence" value="ECO:0007669"/>
    <property type="project" value="TreeGrafter"/>
</dbReference>
<dbReference type="GO" id="GO:0000981">
    <property type="term" value="F:DNA-binding transcription factor activity, RNA polymerase II-specific"/>
    <property type="evidence" value="ECO:0007669"/>
    <property type="project" value="UniProtKB-UniRule"/>
</dbReference>